<feature type="region of interest" description="Disordered" evidence="1">
    <location>
        <begin position="24"/>
        <end position="46"/>
    </location>
</feature>
<accession>A0A941FND0</accession>
<reference evidence="2" key="1">
    <citation type="submission" date="2021-04" db="EMBL/GenBank/DDBJ databases">
        <title>Whole genome sequencing of Enterococci isolates from hospitalized patients.</title>
        <authorList>
            <person name="Ogoti B.M."/>
            <person name="Onyambu F.G."/>
        </authorList>
    </citation>
    <scope>NUCLEOTIDE SEQUENCE</scope>
    <source>
        <strain evidence="2">242</strain>
    </source>
</reference>
<dbReference type="Proteomes" id="UP000680045">
    <property type="component" value="Unassembled WGS sequence"/>
</dbReference>
<gene>
    <name evidence="2" type="ORF">KEH51_10230</name>
</gene>
<organism evidence="2 3">
    <name type="scientific">Peribacillus frigoritolerans</name>
    <dbReference type="NCBI Taxonomy" id="450367"/>
    <lineage>
        <taxon>Bacteria</taxon>
        <taxon>Bacillati</taxon>
        <taxon>Bacillota</taxon>
        <taxon>Bacilli</taxon>
        <taxon>Bacillales</taxon>
        <taxon>Bacillaceae</taxon>
        <taxon>Peribacillus</taxon>
    </lineage>
</organism>
<evidence type="ECO:0000313" key="2">
    <source>
        <dbReference type="EMBL" id="MBR8644695.1"/>
    </source>
</evidence>
<dbReference type="EMBL" id="JAGTPW010000014">
    <property type="protein sequence ID" value="MBR8644695.1"/>
    <property type="molecule type" value="Genomic_DNA"/>
</dbReference>
<sequence length="46" mass="5260">MQRVMAFGDSLTYGKGDKDGEGYIDGLEDELNNPNRSKSEFLELRY</sequence>
<proteinExistence type="predicted"/>
<evidence type="ECO:0008006" key="4">
    <source>
        <dbReference type="Google" id="ProtNLM"/>
    </source>
</evidence>
<protein>
    <recommendedName>
        <fullName evidence="4">SGNH hydrolase-type esterase domain-containing protein</fullName>
    </recommendedName>
</protein>
<dbReference type="SUPFAM" id="SSF52266">
    <property type="entry name" value="SGNH hydrolase"/>
    <property type="match status" value="1"/>
</dbReference>
<comment type="caution">
    <text evidence="2">The sequence shown here is derived from an EMBL/GenBank/DDBJ whole genome shotgun (WGS) entry which is preliminary data.</text>
</comment>
<dbReference type="AlphaFoldDB" id="A0A941FND0"/>
<name>A0A941FND0_9BACI</name>
<dbReference type="InterPro" id="IPR036514">
    <property type="entry name" value="SGNH_hydro_sf"/>
</dbReference>
<evidence type="ECO:0000313" key="3">
    <source>
        <dbReference type="Proteomes" id="UP000680045"/>
    </source>
</evidence>
<dbReference type="Gene3D" id="3.40.50.1110">
    <property type="entry name" value="SGNH hydrolase"/>
    <property type="match status" value="1"/>
</dbReference>
<evidence type="ECO:0000256" key="1">
    <source>
        <dbReference type="SAM" id="MobiDB-lite"/>
    </source>
</evidence>
<feature type="compositionally biased region" description="Basic and acidic residues" evidence="1">
    <location>
        <begin position="37"/>
        <end position="46"/>
    </location>
</feature>